<evidence type="ECO:0000256" key="4">
    <source>
        <dbReference type="HAMAP-Rule" id="MF_01214"/>
    </source>
</evidence>
<name>A0A285P9M2_NATPI</name>
<dbReference type="AlphaFoldDB" id="A0A285P9M2"/>
<keyword evidence="1 4" id="KW-0805">Transcription regulation</keyword>
<evidence type="ECO:0000313" key="8">
    <source>
        <dbReference type="Proteomes" id="UP000219453"/>
    </source>
</evidence>
<dbReference type="Proteomes" id="UP000219453">
    <property type="component" value="Unassembled WGS sequence"/>
</dbReference>
<reference evidence="7 8" key="1">
    <citation type="submission" date="2017-09" db="EMBL/GenBank/DDBJ databases">
        <authorList>
            <person name="Ehlers B."/>
            <person name="Leendertz F.H."/>
        </authorList>
    </citation>
    <scope>NUCLEOTIDE SEQUENCE [LARGE SCALE GENOMIC DNA]</scope>
    <source>
        <strain evidence="7 8">DSM 27208</strain>
    </source>
</reference>
<evidence type="ECO:0000259" key="6">
    <source>
        <dbReference type="Pfam" id="PF00156"/>
    </source>
</evidence>
<dbReference type="GO" id="GO:0010468">
    <property type="term" value="P:regulation of gene expression"/>
    <property type="evidence" value="ECO:0007669"/>
    <property type="project" value="UniProtKB-UniRule"/>
</dbReference>
<dbReference type="GO" id="GO:0019856">
    <property type="term" value="P:pyrimidine nucleobase biosynthetic process"/>
    <property type="evidence" value="ECO:0007669"/>
    <property type="project" value="TreeGrafter"/>
</dbReference>
<dbReference type="HAMAP" id="MF_01214">
    <property type="entry name" value="GfcR"/>
    <property type="match status" value="1"/>
</dbReference>
<comment type="function">
    <text evidence="4">DNA-binding transcriptional regulator that functions as a regulator of central sugar catabolic pathways.</text>
</comment>
<dbReference type="CDD" id="cd06223">
    <property type="entry name" value="PRTases_typeI"/>
    <property type="match status" value="1"/>
</dbReference>
<evidence type="ECO:0000256" key="2">
    <source>
        <dbReference type="ARBA" id="ARBA00023125"/>
    </source>
</evidence>
<dbReference type="NCBIfam" id="NF045507">
    <property type="entry name" value="transregGfcR_Halo"/>
    <property type="match status" value="1"/>
</dbReference>
<protein>
    <recommendedName>
        <fullName evidence="4">Transcriptional regulator GfcR</fullName>
    </recommendedName>
</protein>
<dbReference type="SUPFAM" id="SSF53271">
    <property type="entry name" value="PRTase-like"/>
    <property type="match status" value="1"/>
</dbReference>
<keyword evidence="2 4" id="KW-0238">DNA-binding</keyword>
<comment type="domain">
    <text evidence="4">Contains an N-terminal DNA-binding winged helix-turn-helix domain and a C-terminal regulatory domain (or effector binding domain) resembling phosphoribosyltransferase (PRT) domain.</text>
</comment>
<dbReference type="PANTHER" id="PTHR19278">
    <property type="entry name" value="OROTATE PHOSPHORIBOSYLTRANSFERASE"/>
    <property type="match status" value="1"/>
</dbReference>
<sequence>MKNVDSLVTEAAELAESGLSKGEIADELNVSRETSSWLIDRATPDTETPPDRSQSPHDIHIDWSTVGQNGRRLDHLGGMLADVLSTDGPADLVVGIEKAGVPVATAVASELEVDLSTYTPRKHRWEEGDIDQYSGSFSHNFSTVDGADCYVVDDMITSGTTITETVEAIENEGGNVVGCAVIVDKSGMDRVDDVPVRSLISLVDLNVEREQ</sequence>
<organism evidence="7 8">
    <name type="scientific">Natronoarchaeum philippinense</name>
    <dbReference type="NCBI Taxonomy" id="558529"/>
    <lineage>
        <taxon>Archaea</taxon>
        <taxon>Methanobacteriati</taxon>
        <taxon>Methanobacteriota</taxon>
        <taxon>Stenosarchaea group</taxon>
        <taxon>Halobacteria</taxon>
        <taxon>Halobacteriales</taxon>
        <taxon>Natronoarchaeaceae</taxon>
    </lineage>
</organism>
<feature type="region of interest" description="Disordered" evidence="5">
    <location>
        <begin position="36"/>
        <end position="62"/>
    </location>
</feature>
<dbReference type="InterPro" id="IPR022854">
    <property type="entry name" value="GfcR-like"/>
</dbReference>
<evidence type="ECO:0000256" key="5">
    <source>
        <dbReference type="SAM" id="MobiDB-lite"/>
    </source>
</evidence>
<keyword evidence="8" id="KW-1185">Reference proteome</keyword>
<dbReference type="InterPro" id="IPR029057">
    <property type="entry name" value="PRTase-like"/>
</dbReference>
<dbReference type="GO" id="GO:0004588">
    <property type="term" value="F:orotate phosphoribosyltransferase activity"/>
    <property type="evidence" value="ECO:0007669"/>
    <property type="project" value="TreeGrafter"/>
</dbReference>
<keyword evidence="7" id="KW-0808">Transferase</keyword>
<proteinExistence type="inferred from homology"/>
<dbReference type="Gene3D" id="3.40.50.2020">
    <property type="match status" value="1"/>
</dbReference>
<keyword evidence="7" id="KW-0328">Glycosyltransferase</keyword>
<dbReference type="InterPro" id="IPR000836">
    <property type="entry name" value="PRTase_dom"/>
</dbReference>
<evidence type="ECO:0000256" key="3">
    <source>
        <dbReference type="ARBA" id="ARBA00023163"/>
    </source>
</evidence>
<dbReference type="GO" id="GO:0003677">
    <property type="term" value="F:DNA binding"/>
    <property type="evidence" value="ECO:0007669"/>
    <property type="project" value="UniProtKB-UniRule"/>
</dbReference>
<evidence type="ECO:0000256" key="1">
    <source>
        <dbReference type="ARBA" id="ARBA00023015"/>
    </source>
</evidence>
<keyword evidence="3 4" id="KW-0804">Transcription</keyword>
<dbReference type="Pfam" id="PF00156">
    <property type="entry name" value="Pribosyltran"/>
    <property type="match status" value="1"/>
</dbReference>
<dbReference type="OrthoDB" id="68893at2157"/>
<dbReference type="NCBIfam" id="NF002620">
    <property type="entry name" value="PRK02277.1"/>
    <property type="match status" value="1"/>
</dbReference>
<dbReference type="RefSeq" id="WP_097009686.1">
    <property type="nucleotide sequence ID" value="NZ_OBEJ01000004.1"/>
</dbReference>
<dbReference type="GO" id="GO:0006222">
    <property type="term" value="P:UMP biosynthetic process"/>
    <property type="evidence" value="ECO:0007669"/>
    <property type="project" value="TreeGrafter"/>
</dbReference>
<feature type="domain" description="Phosphoribosyltransferase" evidence="6">
    <location>
        <begin position="63"/>
        <end position="203"/>
    </location>
</feature>
<dbReference type="InterPro" id="IPR053401">
    <property type="entry name" value="GcfR_halob"/>
</dbReference>
<gene>
    <name evidence="4" type="primary">gfcR</name>
    <name evidence="7" type="ORF">SAMN06269185_2778</name>
</gene>
<comment type="similarity">
    <text evidence="4">Belongs to the purine/pyrimidine phosphoribosyltransferase family. GfcR subfamily.</text>
</comment>
<accession>A0A285P9M2</accession>
<dbReference type="EMBL" id="OBEJ01000004">
    <property type="protein sequence ID" value="SNZ16826.1"/>
    <property type="molecule type" value="Genomic_DNA"/>
</dbReference>
<evidence type="ECO:0000313" key="7">
    <source>
        <dbReference type="EMBL" id="SNZ16826.1"/>
    </source>
</evidence>
<dbReference type="PANTHER" id="PTHR19278:SF41">
    <property type="entry name" value="PYRE-LIKE PROTEIN"/>
    <property type="match status" value="1"/>
</dbReference>